<organism evidence="1 2">
    <name type="scientific">Amanita muscaria (strain Koide BX008)</name>
    <dbReference type="NCBI Taxonomy" id="946122"/>
    <lineage>
        <taxon>Eukaryota</taxon>
        <taxon>Fungi</taxon>
        <taxon>Dikarya</taxon>
        <taxon>Basidiomycota</taxon>
        <taxon>Agaricomycotina</taxon>
        <taxon>Agaricomycetes</taxon>
        <taxon>Agaricomycetidae</taxon>
        <taxon>Agaricales</taxon>
        <taxon>Pluteineae</taxon>
        <taxon>Amanitaceae</taxon>
        <taxon>Amanita</taxon>
    </lineage>
</organism>
<accession>A0A0C2XGH7</accession>
<keyword evidence="2" id="KW-1185">Reference proteome</keyword>
<name>A0A0C2XGH7_AMAMK</name>
<dbReference type="PANTHER" id="PTHR38846">
    <property type="entry name" value="C3H1-TYPE DOMAIN-CONTAINING PROTEIN"/>
    <property type="match status" value="1"/>
</dbReference>
<protein>
    <submittedName>
        <fullName evidence="1">Uncharacterized protein</fullName>
    </submittedName>
</protein>
<reference evidence="1 2" key="1">
    <citation type="submission" date="2014-04" db="EMBL/GenBank/DDBJ databases">
        <title>Evolutionary Origins and Diversification of the Mycorrhizal Mutualists.</title>
        <authorList>
            <consortium name="DOE Joint Genome Institute"/>
            <consortium name="Mycorrhizal Genomics Consortium"/>
            <person name="Kohler A."/>
            <person name="Kuo A."/>
            <person name="Nagy L.G."/>
            <person name="Floudas D."/>
            <person name="Copeland A."/>
            <person name="Barry K.W."/>
            <person name="Cichocki N."/>
            <person name="Veneault-Fourrey C."/>
            <person name="LaButti K."/>
            <person name="Lindquist E.A."/>
            <person name="Lipzen A."/>
            <person name="Lundell T."/>
            <person name="Morin E."/>
            <person name="Murat C."/>
            <person name="Riley R."/>
            <person name="Ohm R."/>
            <person name="Sun H."/>
            <person name="Tunlid A."/>
            <person name="Henrissat B."/>
            <person name="Grigoriev I.V."/>
            <person name="Hibbett D.S."/>
            <person name="Martin F."/>
        </authorList>
    </citation>
    <scope>NUCLEOTIDE SEQUENCE [LARGE SCALE GENOMIC DNA]</scope>
    <source>
        <strain evidence="1 2">Koide BX008</strain>
    </source>
</reference>
<sequence length="164" mass="19113">MPSLPQRSQPAAQHIARFFALYPNFVYDPQASVSAEFRRLVATHRWKRQSPQRDEAWERFSKAMGQQFSTFYGSDINDLRAWQALCIALRVKLVPDTVKECKKIIKSTHVNLVDFIDTRTTGRPIKKFRTAQGLRDYTNETEKYFPLESAKESGVLKYLLRQIL</sequence>
<dbReference type="OrthoDB" id="6105938at2759"/>
<evidence type="ECO:0000313" key="1">
    <source>
        <dbReference type="EMBL" id="KIL67993.1"/>
    </source>
</evidence>
<evidence type="ECO:0000313" key="2">
    <source>
        <dbReference type="Proteomes" id="UP000054549"/>
    </source>
</evidence>
<dbReference type="EMBL" id="KN818230">
    <property type="protein sequence ID" value="KIL67993.1"/>
    <property type="molecule type" value="Genomic_DNA"/>
</dbReference>
<dbReference type="PANTHER" id="PTHR38846:SF1">
    <property type="entry name" value="C3H1-TYPE DOMAIN-CONTAINING PROTEIN"/>
    <property type="match status" value="1"/>
</dbReference>
<dbReference type="AlphaFoldDB" id="A0A0C2XGH7"/>
<dbReference type="HOGENOM" id="CLU_053382_2_2_1"/>
<proteinExistence type="predicted"/>
<gene>
    <name evidence="1" type="ORF">M378DRAFT_159246</name>
</gene>
<dbReference type="InParanoid" id="A0A0C2XGH7"/>
<dbReference type="STRING" id="946122.A0A0C2XGH7"/>
<dbReference type="Proteomes" id="UP000054549">
    <property type="component" value="Unassembled WGS sequence"/>
</dbReference>